<feature type="transmembrane region" description="Helical" evidence="9">
    <location>
        <begin position="367"/>
        <end position="390"/>
    </location>
</feature>
<feature type="domain" description="10TM putative phosphate transporter extracellular tail" evidence="11">
    <location>
        <begin position="899"/>
        <end position="953"/>
    </location>
</feature>
<feature type="transmembrane region" description="Helical" evidence="9">
    <location>
        <begin position="91"/>
        <end position="113"/>
    </location>
</feature>
<feature type="region of interest" description="Disordered" evidence="8">
    <location>
        <begin position="210"/>
        <end position="232"/>
    </location>
</feature>
<feature type="transmembrane region" description="Helical" evidence="9">
    <location>
        <begin position="631"/>
        <end position="649"/>
    </location>
</feature>
<dbReference type="EMBL" id="JAAAJA010000826">
    <property type="protein sequence ID" value="KAG0249411.1"/>
    <property type="molecule type" value="Genomic_DNA"/>
</dbReference>
<evidence type="ECO:0000259" key="13">
    <source>
        <dbReference type="Pfam" id="PF14703"/>
    </source>
</evidence>
<feature type="transmembrane region" description="Helical" evidence="9">
    <location>
        <begin position="655"/>
        <end position="672"/>
    </location>
</feature>
<evidence type="ECO:0008006" key="16">
    <source>
        <dbReference type="Google" id="ProtNLM"/>
    </source>
</evidence>
<feature type="transmembrane region" description="Helical" evidence="9">
    <location>
        <begin position="516"/>
        <end position="543"/>
    </location>
</feature>
<dbReference type="Pfam" id="PF02714">
    <property type="entry name" value="RSN1_7TM"/>
    <property type="match status" value="1"/>
</dbReference>
<feature type="region of interest" description="Disordered" evidence="8">
    <location>
        <begin position="759"/>
        <end position="864"/>
    </location>
</feature>
<evidence type="ECO:0000256" key="9">
    <source>
        <dbReference type="SAM" id="Phobius"/>
    </source>
</evidence>
<evidence type="ECO:0000256" key="1">
    <source>
        <dbReference type="ARBA" id="ARBA00004141"/>
    </source>
</evidence>
<comment type="similarity">
    <text evidence="2">Belongs to the CSC1 (TC 1.A.17) family.</text>
</comment>
<evidence type="ECO:0000259" key="10">
    <source>
        <dbReference type="Pfam" id="PF02714"/>
    </source>
</evidence>
<proteinExistence type="inferred from homology"/>
<feature type="coiled-coil region" evidence="7">
    <location>
        <begin position="176"/>
        <end position="203"/>
    </location>
</feature>
<feature type="transmembrane region" description="Helical" evidence="9">
    <location>
        <begin position="589"/>
        <end position="610"/>
    </location>
</feature>
<feature type="domain" description="CSC1/OSCA1-like 7TM region" evidence="10">
    <location>
        <begin position="364"/>
        <end position="646"/>
    </location>
</feature>
<evidence type="ECO:0000256" key="5">
    <source>
        <dbReference type="ARBA" id="ARBA00022989"/>
    </source>
</evidence>
<feature type="compositionally biased region" description="Low complexity" evidence="8">
    <location>
        <begin position="211"/>
        <end position="232"/>
    </location>
</feature>
<evidence type="ECO:0000256" key="2">
    <source>
        <dbReference type="ARBA" id="ARBA00007779"/>
    </source>
</evidence>
<evidence type="ECO:0000256" key="4">
    <source>
        <dbReference type="ARBA" id="ARBA00022692"/>
    </source>
</evidence>
<feature type="region of interest" description="Disordered" evidence="8">
    <location>
        <begin position="720"/>
        <end position="740"/>
    </location>
</feature>
<dbReference type="Proteomes" id="UP000726737">
    <property type="component" value="Unassembled WGS sequence"/>
</dbReference>
<dbReference type="Pfam" id="PF12621">
    <property type="entry name" value="PHM7_ext"/>
    <property type="match status" value="1"/>
</dbReference>
<feature type="transmembrane region" description="Helical" evidence="9">
    <location>
        <begin position="410"/>
        <end position="437"/>
    </location>
</feature>
<keyword evidence="5 9" id="KW-1133">Transmembrane helix</keyword>
<name>A0A9P6PLI0_9FUNG</name>
<keyword evidence="4 9" id="KW-0812">Transmembrane</keyword>
<feature type="transmembrane region" description="Helical" evidence="9">
    <location>
        <begin position="564"/>
        <end position="583"/>
    </location>
</feature>
<keyword evidence="3" id="KW-0813">Transport</keyword>
<feature type="domain" description="CSC1/OSCA1-like N-terminal transmembrane" evidence="12">
    <location>
        <begin position="5"/>
        <end position="108"/>
    </location>
</feature>
<feature type="domain" description="CSC1/OSCA1-like cytosolic" evidence="13">
    <location>
        <begin position="136"/>
        <end position="353"/>
    </location>
</feature>
<dbReference type="OrthoDB" id="1076608at2759"/>
<evidence type="ECO:0000313" key="15">
    <source>
        <dbReference type="Proteomes" id="UP000726737"/>
    </source>
</evidence>
<evidence type="ECO:0000259" key="11">
    <source>
        <dbReference type="Pfam" id="PF12621"/>
    </source>
</evidence>
<dbReference type="GO" id="GO:0005227">
    <property type="term" value="F:calcium-activated cation channel activity"/>
    <property type="evidence" value="ECO:0007669"/>
    <property type="project" value="InterPro"/>
</dbReference>
<evidence type="ECO:0000256" key="3">
    <source>
        <dbReference type="ARBA" id="ARBA00022448"/>
    </source>
</evidence>
<dbReference type="InterPro" id="IPR003864">
    <property type="entry name" value="CSC1/OSCA1-like_7TM"/>
</dbReference>
<evidence type="ECO:0000256" key="6">
    <source>
        <dbReference type="ARBA" id="ARBA00023136"/>
    </source>
</evidence>
<evidence type="ECO:0000259" key="12">
    <source>
        <dbReference type="Pfam" id="PF13967"/>
    </source>
</evidence>
<dbReference type="PANTHER" id="PTHR13018">
    <property type="entry name" value="PROBABLE MEMBRANE PROTEIN DUF221-RELATED"/>
    <property type="match status" value="1"/>
</dbReference>
<dbReference type="GO" id="GO:0005886">
    <property type="term" value="C:plasma membrane"/>
    <property type="evidence" value="ECO:0007669"/>
    <property type="project" value="TreeGrafter"/>
</dbReference>
<protein>
    <recommendedName>
        <fullName evidence="16">DUF221-domain-containing protein</fullName>
    </recommendedName>
</protein>
<dbReference type="InterPro" id="IPR045122">
    <property type="entry name" value="Csc1-like"/>
</dbReference>
<dbReference type="InterPro" id="IPR032880">
    <property type="entry name" value="CSC1/OSCA1-like_N"/>
</dbReference>
<dbReference type="AlphaFoldDB" id="A0A9P6PLI0"/>
<accession>A0A9P6PLI0</accession>
<keyword evidence="15" id="KW-1185">Reference proteome</keyword>
<dbReference type="PANTHER" id="PTHR13018:SF139">
    <property type="entry name" value="PHOSPHATE METABOLISM PROTEIN 7"/>
    <property type="match status" value="1"/>
</dbReference>
<dbReference type="Pfam" id="PF13967">
    <property type="entry name" value="RSN1_TM"/>
    <property type="match status" value="1"/>
</dbReference>
<keyword evidence="6 9" id="KW-0472">Membrane</keyword>
<comment type="caution">
    <text evidence="14">The sequence shown here is derived from an EMBL/GenBank/DDBJ whole genome shotgun (WGS) entry which is preliminary data.</text>
</comment>
<evidence type="ECO:0000256" key="7">
    <source>
        <dbReference type="SAM" id="Coils"/>
    </source>
</evidence>
<feature type="compositionally biased region" description="Low complexity" evidence="8">
    <location>
        <begin position="832"/>
        <end position="860"/>
    </location>
</feature>
<gene>
    <name evidence="14" type="ORF">BG011_009334</name>
</gene>
<evidence type="ECO:0000256" key="8">
    <source>
        <dbReference type="SAM" id="MobiDB-lite"/>
    </source>
</evidence>
<dbReference type="InterPro" id="IPR027815">
    <property type="entry name" value="CSC1/OSCA1-like_cyt"/>
</dbReference>
<feature type="transmembrane region" description="Helical" evidence="9">
    <location>
        <begin position="49"/>
        <end position="66"/>
    </location>
</feature>
<keyword evidence="7" id="KW-0175">Coiled coil</keyword>
<dbReference type="Pfam" id="PF14703">
    <property type="entry name" value="PHM7_cyt"/>
    <property type="match status" value="1"/>
</dbReference>
<dbReference type="InterPro" id="IPR022257">
    <property type="entry name" value="PHM7_ext"/>
</dbReference>
<comment type="subcellular location">
    <subcellularLocation>
        <location evidence="1">Membrane</location>
        <topology evidence="1">Multi-pass membrane protein</topology>
    </subcellularLocation>
</comment>
<evidence type="ECO:0000313" key="14">
    <source>
        <dbReference type="EMBL" id="KAG0249411.1"/>
    </source>
</evidence>
<organism evidence="14 15">
    <name type="scientific">Mortierella polycephala</name>
    <dbReference type="NCBI Taxonomy" id="41804"/>
    <lineage>
        <taxon>Eukaryota</taxon>
        <taxon>Fungi</taxon>
        <taxon>Fungi incertae sedis</taxon>
        <taxon>Mucoromycota</taxon>
        <taxon>Mortierellomycotina</taxon>
        <taxon>Mortierellomycetes</taxon>
        <taxon>Mortierellales</taxon>
        <taxon>Mortierellaceae</taxon>
        <taxon>Mortierella</taxon>
    </lineage>
</organism>
<reference evidence="14" key="1">
    <citation type="journal article" date="2020" name="Fungal Divers.">
        <title>Resolving the Mortierellaceae phylogeny through synthesis of multi-gene phylogenetics and phylogenomics.</title>
        <authorList>
            <person name="Vandepol N."/>
            <person name="Liber J."/>
            <person name="Desiro A."/>
            <person name="Na H."/>
            <person name="Kennedy M."/>
            <person name="Barry K."/>
            <person name="Grigoriev I.V."/>
            <person name="Miller A.N."/>
            <person name="O'Donnell K."/>
            <person name="Stajich J.E."/>
            <person name="Bonito G."/>
        </authorList>
    </citation>
    <scope>NUCLEOTIDE SEQUENCE</scope>
    <source>
        <strain evidence="14">KOD948</strain>
    </source>
</reference>
<sequence>MGPQRERPNSDISGILGWVMGTRKFTELDMIEHCGLDAYMFLDFLSKSFFLFLGFTFLAVPILIPLNSSNQLGLVGLNQFTIGNISDQKRLWAHVALTVLFCGATIALAIVSVRQYITRRQRYLMSDHHAQSLQATTILVCGIPKGEDNLLSLHSVFSVFPGGIKRIWMAYSAKKLEKDVKKRNALTNKLESAECALIRAKLKHQLKSWRRASTTSRASTDLLRNNHNNNANMQQQQIVDSDESFSAESRPHHRPVVFPMSLFASCCGAEKVDTVQAYRSELSNMNATIQARQQAGMTAMHDNHDQNKMSAAFIQFNQQLGAHLATRAVIHTKTLTMAPRHLEVHPKDVLWDNLDHSLMTRNIRRTIAMILTIALIVFWTVPVAFVSSIAKLDRIVEFAPFLSGVYSLPTFVVGIIQGIIPPIGLAILMAILPIILYKLTHLGGEVLSTRKTQVVITSYHWFSASFFHSLISSMVVHVLLVTTLANGIFAAVQRIKDNPNNIMNMLAETLPQASTFFLSFILVSFTQVPLRLLQIGPLIIYLISKKLAKTPRQVYAAERNLQSVDWGMTIPGYTIAFSIGLLYSTIQPLILPLMVIYFGLYYLVFRYMFLYVYKQPHDSGGLIFPRIVDQIYVAVVIFEIVMLGLFILQKAAGQSVVMFILFVATILTIVISRNRVFKPLIQFLPIKAFDIRAVNLAISGNAPENASIAAIASGYGVHSDSNPRGNGIDSQEAPNFDMNNQNQTNAAAFSEKINPIPQQESFHEKAPYKDSLSPTDEPESKEMYSDNSPLPSIVIENAPVPDDHEPGLTSIVTSSTSPHDRRNSLGSNFTHQSSFTSPTSASAAAARYQHQQQQQQQQRSLGHAEYGDIGASSSLQVLGANHSTLSSSDPAAEIVVPEELSYVNPALWKQGNPIWLPKDPRGFAEVEVMELDNAGLPCTTDCATMDMKGRVAVEVSQREIAPGDDYWE</sequence>